<dbReference type="InterPro" id="IPR009072">
    <property type="entry name" value="Histone-fold"/>
</dbReference>
<keyword evidence="4" id="KW-0804">Transcription</keyword>
<feature type="region of interest" description="Disordered" evidence="7">
    <location>
        <begin position="332"/>
        <end position="427"/>
    </location>
</feature>
<feature type="compositionally biased region" description="Polar residues" evidence="7">
    <location>
        <begin position="350"/>
        <end position="362"/>
    </location>
</feature>
<comment type="subcellular location">
    <subcellularLocation>
        <location evidence="1">Nucleus</location>
    </subcellularLocation>
</comment>
<dbReference type="GO" id="GO:0046982">
    <property type="term" value="F:protein heterodimerization activity"/>
    <property type="evidence" value="ECO:0007669"/>
    <property type="project" value="InterPro"/>
</dbReference>
<dbReference type="Pfam" id="PF02269">
    <property type="entry name" value="TFIID-18kDa"/>
    <property type="match status" value="1"/>
</dbReference>
<name>A0AAW0YT96_9TREE</name>
<dbReference type="GO" id="GO:0006366">
    <property type="term" value="P:transcription by RNA polymerase II"/>
    <property type="evidence" value="ECO:0007669"/>
    <property type="project" value="InterPro"/>
</dbReference>
<evidence type="ECO:0000256" key="5">
    <source>
        <dbReference type="ARBA" id="ARBA00023242"/>
    </source>
</evidence>
<evidence type="ECO:0000256" key="4">
    <source>
        <dbReference type="ARBA" id="ARBA00023163"/>
    </source>
</evidence>
<evidence type="ECO:0000256" key="1">
    <source>
        <dbReference type="ARBA" id="ARBA00004123"/>
    </source>
</evidence>
<accession>A0AAW0YT96</accession>
<evidence type="ECO:0000313" key="9">
    <source>
        <dbReference type="Proteomes" id="UP001388673"/>
    </source>
</evidence>
<evidence type="ECO:0000256" key="7">
    <source>
        <dbReference type="SAM" id="MobiDB-lite"/>
    </source>
</evidence>
<feature type="compositionally biased region" description="Low complexity" evidence="7">
    <location>
        <begin position="336"/>
        <end position="349"/>
    </location>
</feature>
<dbReference type="Gene3D" id="1.10.20.10">
    <property type="entry name" value="Histone, subunit A"/>
    <property type="match status" value="1"/>
</dbReference>
<dbReference type="RefSeq" id="XP_066799810.1">
    <property type="nucleotide sequence ID" value="XM_066949516.1"/>
</dbReference>
<dbReference type="GeneID" id="92183691"/>
<evidence type="ECO:0000256" key="2">
    <source>
        <dbReference type="ARBA" id="ARBA00023015"/>
    </source>
</evidence>
<keyword evidence="9" id="KW-1185">Reference proteome</keyword>
<feature type="region of interest" description="Disordered" evidence="7">
    <location>
        <begin position="1"/>
        <end position="86"/>
    </location>
</feature>
<sequence length="467" mass="51836">MSSLALPLRRASQNPSSLPNGNGTSPSIPPSQPIASTSAMASTRRRSNSPTPDEEEEAESEDDKKKASSGGKKKKSGMGNAGADGKGEYKYTVEISQMMFVFGEVQDPLPETVKLVEDIVRGQIIEIVTRARLLTHLRSSRFLSAEDLIFLIRDDRGKVNRLRTYLSWKDVRKRAKDEEDRGGDVDLDVDGAGADADKAAAKGRKTMVKLPWELLTPFSDYLRGLPSKKEVREEEEEEDADEMQAYQDSMQRLRDADEITKKMTKDEYVHYSDCRQASFTYRKARRFRDFINFSAYLDVRPNDDIVDILGFLAFEMVRSLCVTALELRERIERTRPTTTTTSAPQPQRRGTLTSVPQRATSPTKRKTTAPEPTSPNKRAKLSSGGEEVATPLAGATTEKEKSKSQSGKPTPSQPISLFAPPPSARQPLLPSHVLEAFAEIQRVQAANRVGGMRNFKTGLGRARVALV</sequence>
<dbReference type="GO" id="GO:0006357">
    <property type="term" value="P:regulation of transcription by RNA polymerase II"/>
    <property type="evidence" value="ECO:0007669"/>
    <property type="project" value="UniProtKB-ARBA"/>
</dbReference>
<dbReference type="GO" id="GO:0003712">
    <property type="term" value="F:transcription coregulator activity"/>
    <property type="evidence" value="ECO:0007669"/>
    <property type="project" value="TreeGrafter"/>
</dbReference>
<reference evidence="8 9" key="1">
    <citation type="journal article" date="2024" name="bioRxiv">
        <title>Comparative genomics of Cryptococcus and Kwoniella reveals pathogenesis evolution and contrasting karyotype dynamics via intercentromeric recombination or chromosome fusion.</title>
        <authorList>
            <person name="Coelho M.A."/>
            <person name="David-Palma M."/>
            <person name="Shea T."/>
            <person name="Bowers K."/>
            <person name="McGinley-Smith S."/>
            <person name="Mohammad A.W."/>
            <person name="Gnirke A."/>
            <person name="Yurkov A.M."/>
            <person name="Nowrousian M."/>
            <person name="Sun S."/>
            <person name="Cuomo C.A."/>
            <person name="Heitman J."/>
        </authorList>
    </citation>
    <scope>NUCLEOTIDE SEQUENCE [LARGE SCALE GENOMIC DNA]</scope>
    <source>
        <strain evidence="8 9">CBS 13917</strain>
    </source>
</reference>
<dbReference type="PANTHER" id="PTHR11380">
    <property type="entry name" value="TRANSCRIPTION INITIATION FACTOR TFIID/SUPT3-RELATED"/>
    <property type="match status" value="1"/>
</dbReference>
<dbReference type="PANTHER" id="PTHR11380:SF16">
    <property type="entry name" value="TRANSCRIPTION INITIATION PROTEIN SPT3 HOMOLOG"/>
    <property type="match status" value="1"/>
</dbReference>
<comment type="similarity">
    <text evidence="6">Belongs to the SPT3 family.</text>
</comment>
<keyword evidence="3" id="KW-0010">Activator</keyword>
<evidence type="ECO:0000313" key="8">
    <source>
        <dbReference type="EMBL" id="KAK8844586.1"/>
    </source>
</evidence>
<evidence type="ECO:0008006" key="10">
    <source>
        <dbReference type="Google" id="ProtNLM"/>
    </source>
</evidence>
<feature type="compositionally biased region" description="Low complexity" evidence="7">
    <location>
        <begin position="33"/>
        <end position="42"/>
    </location>
</feature>
<evidence type="ECO:0000256" key="6">
    <source>
        <dbReference type="ARBA" id="ARBA00061274"/>
    </source>
</evidence>
<feature type="compositionally biased region" description="Acidic residues" evidence="7">
    <location>
        <begin position="52"/>
        <end position="61"/>
    </location>
</feature>
<dbReference type="CDD" id="cd22926">
    <property type="entry name" value="HFD_SPT3"/>
    <property type="match status" value="1"/>
</dbReference>
<keyword evidence="2" id="KW-0805">Transcription regulation</keyword>
<comment type="caution">
    <text evidence="8">The sequence shown here is derived from an EMBL/GenBank/DDBJ whole genome shotgun (WGS) entry which is preliminary data.</text>
</comment>
<evidence type="ECO:0000256" key="3">
    <source>
        <dbReference type="ARBA" id="ARBA00023159"/>
    </source>
</evidence>
<feature type="compositionally biased region" description="Polar residues" evidence="7">
    <location>
        <begin position="404"/>
        <end position="415"/>
    </location>
</feature>
<gene>
    <name evidence="8" type="ORF">IAR55_006433</name>
</gene>
<dbReference type="Proteomes" id="UP001388673">
    <property type="component" value="Unassembled WGS sequence"/>
</dbReference>
<keyword evidence="5" id="KW-0539">Nucleus</keyword>
<feature type="compositionally biased region" description="Polar residues" evidence="7">
    <location>
        <begin position="11"/>
        <end position="23"/>
    </location>
</feature>
<dbReference type="SUPFAM" id="SSF47113">
    <property type="entry name" value="Histone-fold"/>
    <property type="match status" value="1"/>
</dbReference>
<dbReference type="EMBL" id="JBCAWK010000013">
    <property type="protein sequence ID" value="KAK8844586.1"/>
    <property type="molecule type" value="Genomic_DNA"/>
</dbReference>
<dbReference type="FunFam" id="1.10.20.10:FF:000023">
    <property type="entry name" value="transcription initiation protein SPT3 homolog"/>
    <property type="match status" value="1"/>
</dbReference>
<protein>
    <recommendedName>
        <fullName evidence="10">Transcription initiation protein SPT3</fullName>
    </recommendedName>
</protein>
<dbReference type="GO" id="GO:0005634">
    <property type="term" value="C:nucleus"/>
    <property type="evidence" value="ECO:0007669"/>
    <property type="project" value="UniProtKB-SubCell"/>
</dbReference>
<proteinExistence type="inferred from homology"/>
<dbReference type="KEGG" id="kne:92183691"/>
<organism evidence="8 9">
    <name type="scientific">Kwoniella newhampshirensis</name>
    <dbReference type="NCBI Taxonomy" id="1651941"/>
    <lineage>
        <taxon>Eukaryota</taxon>
        <taxon>Fungi</taxon>
        <taxon>Dikarya</taxon>
        <taxon>Basidiomycota</taxon>
        <taxon>Agaricomycotina</taxon>
        <taxon>Tremellomycetes</taxon>
        <taxon>Tremellales</taxon>
        <taxon>Cryptococcaceae</taxon>
        <taxon>Kwoniella</taxon>
    </lineage>
</organism>
<dbReference type="InterPro" id="IPR003195">
    <property type="entry name" value="TFIID_TAF13"/>
</dbReference>
<dbReference type="AlphaFoldDB" id="A0AAW0YT96"/>
<dbReference type="GO" id="GO:0000124">
    <property type="term" value="C:SAGA complex"/>
    <property type="evidence" value="ECO:0007669"/>
    <property type="project" value="TreeGrafter"/>
</dbReference>